<dbReference type="VEuPathDB" id="FungiDB:PV10_03026"/>
<evidence type="ECO:0000313" key="2">
    <source>
        <dbReference type="EMBL" id="RVX75989.1"/>
    </source>
</evidence>
<gene>
    <name evidence="2" type="ORF">B0A52_00346</name>
</gene>
<dbReference type="InterPro" id="IPR036291">
    <property type="entry name" value="NAD(P)-bd_dom_sf"/>
</dbReference>
<name>A0A438NJT5_EXOME</name>
<dbReference type="PANTHER" id="PTHR45033">
    <property type="match status" value="1"/>
</dbReference>
<proteinExistence type="predicted"/>
<dbReference type="InterPro" id="IPR020843">
    <property type="entry name" value="ER"/>
</dbReference>
<dbReference type="InterPro" id="IPR052711">
    <property type="entry name" value="Zinc_ADH-like"/>
</dbReference>
<dbReference type="SMART" id="SM00829">
    <property type="entry name" value="PKS_ER"/>
    <property type="match status" value="1"/>
</dbReference>
<organism evidence="2 3">
    <name type="scientific">Exophiala mesophila</name>
    <name type="common">Black yeast-like fungus</name>
    <dbReference type="NCBI Taxonomy" id="212818"/>
    <lineage>
        <taxon>Eukaryota</taxon>
        <taxon>Fungi</taxon>
        <taxon>Dikarya</taxon>
        <taxon>Ascomycota</taxon>
        <taxon>Pezizomycotina</taxon>
        <taxon>Eurotiomycetes</taxon>
        <taxon>Chaetothyriomycetidae</taxon>
        <taxon>Chaetothyriales</taxon>
        <taxon>Herpotrichiellaceae</taxon>
        <taxon>Exophiala</taxon>
    </lineage>
</organism>
<evidence type="ECO:0000313" key="3">
    <source>
        <dbReference type="Proteomes" id="UP000288859"/>
    </source>
</evidence>
<dbReference type="GO" id="GO:0016491">
    <property type="term" value="F:oxidoreductase activity"/>
    <property type="evidence" value="ECO:0007669"/>
    <property type="project" value="InterPro"/>
</dbReference>
<sequence>MLVEAPAHLTFEELAALPAAAGTAANALFFGPMPFTKGMTILTQGTGGLASACGATVIATSSSSSKLEVARQMGATHLINYKTTPDWAEEVLKLTDGKGVDHVLDVAGAGTIEQSLKATRQAGLVSLIGFLSEPQKYDIVPAMLFGAKTLRGVFQIRTDMVAKVLEVYGEHHLRPQISETFEWKDAKDAFAALVHQTGVGKIVIKVGD</sequence>
<dbReference type="Pfam" id="PF00107">
    <property type="entry name" value="ADH_zinc_N"/>
    <property type="match status" value="1"/>
</dbReference>
<dbReference type="Gene3D" id="3.40.50.720">
    <property type="entry name" value="NAD(P)-binding Rossmann-like Domain"/>
    <property type="match status" value="1"/>
</dbReference>
<dbReference type="Gene3D" id="3.90.180.10">
    <property type="entry name" value="Medium-chain alcohol dehydrogenases, catalytic domain"/>
    <property type="match status" value="1"/>
</dbReference>
<dbReference type="PANTHER" id="PTHR45033:SF2">
    <property type="entry name" value="ZINC-TYPE ALCOHOL DEHYDROGENASE-LIKE PROTEIN C1773.06C"/>
    <property type="match status" value="1"/>
</dbReference>
<dbReference type="InterPro" id="IPR013149">
    <property type="entry name" value="ADH-like_C"/>
</dbReference>
<accession>A0A438NJT5</accession>
<evidence type="ECO:0000259" key="1">
    <source>
        <dbReference type="SMART" id="SM00829"/>
    </source>
</evidence>
<reference evidence="2 3" key="1">
    <citation type="submission" date="2017-03" db="EMBL/GenBank/DDBJ databases">
        <title>Genomes of endolithic fungi from Antarctica.</title>
        <authorList>
            <person name="Coleine C."/>
            <person name="Masonjones S."/>
            <person name="Stajich J.E."/>
        </authorList>
    </citation>
    <scope>NUCLEOTIDE SEQUENCE [LARGE SCALE GENOMIC DNA]</scope>
    <source>
        <strain evidence="2 3">CCFEE 6314</strain>
    </source>
</reference>
<protein>
    <recommendedName>
        <fullName evidence="1">Enoyl reductase (ER) domain-containing protein</fullName>
    </recommendedName>
</protein>
<dbReference type="EMBL" id="NAJM01000001">
    <property type="protein sequence ID" value="RVX75989.1"/>
    <property type="molecule type" value="Genomic_DNA"/>
</dbReference>
<feature type="domain" description="Enoyl reductase (ER)" evidence="1">
    <location>
        <begin position="4"/>
        <end position="204"/>
    </location>
</feature>
<comment type="caution">
    <text evidence="2">The sequence shown here is derived from an EMBL/GenBank/DDBJ whole genome shotgun (WGS) entry which is preliminary data.</text>
</comment>
<dbReference type="SUPFAM" id="SSF51735">
    <property type="entry name" value="NAD(P)-binding Rossmann-fold domains"/>
    <property type="match status" value="1"/>
</dbReference>
<dbReference type="Proteomes" id="UP000288859">
    <property type="component" value="Unassembled WGS sequence"/>
</dbReference>
<dbReference type="OrthoDB" id="3509362at2759"/>
<dbReference type="AlphaFoldDB" id="A0A438NJT5"/>